<evidence type="ECO:0000313" key="3">
    <source>
        <dbReference type="Proteomes" id="UP000289691"/>
    </source>
</evidence>
<keyword evidence="1" id="KW-1133">Transmembrane helix</keyword>
<feature type="transmembrane region" description="Helical" evidence="1">
    <location>
        <begin position="121"/>
        <end position="137"/>
    </location>
</feature>
<accession>A0A498KR11</accession>
<protein>
    <recommendedName>
        <fullName evidence="4">DUF2178 domain-containing protein</fullName>
    </recommendedName>
</protein>
<evidence type="ECO:0000313" key="2">
    <source>
        <dbReference type="EMBL" id="RXK46669.1"/>
    </source>
</evidence>
<evidence type="ECO:0000256" key="1">
    <source>
        <dbReference type="SAM" id="Phobius"/>
    </source>
</evidence>
<evidence type="ECO:0008006" key="4">
    <source>
        <dbReference type="Google" id="ProtNLM"/>
    </source>
</evidence>
<reference evidence="2 3" key="1">
    <citation type="submission" date="2019-01" db="EMBL/GenBank/DDBJ databases">
        <title>Halorientalis sp. F13-25 a new haloarchaeum isolated from hypersaline water.</title>
        <authorList>
            <person name="Ana D.-V."/>
            <person name="Cristina S.-P."/>
            <person name="Antonio V."/>
        </authorList>
    </citation>
    <scope>NUCLEOTIDE SEQUENCE [LARGE SCALE GENOMIC DNA]</scope>
    <source>
        <strain evidence="2 3">F13-25</strain>
    </source>
</reference>
<dbReference type="AlphaFoldDB" id="A0A498KR11"/>
<organism evidence="2 3">
    <name type="scientific">Halorientalis pallida</name>
    <dbReference type="NCBI Taxonomy" id="2479928"/>
    <lineage>
        <taxon>Archaea</taxon>
        <taxon>Methanobacteriati</taxon>
        <taxon>Methanobacteriota</taxon>
        <taxon>Stenosarchaea group</taxon>
        <taxon>Halobacteria</taxon>
        <taxon>Halobacteriales</taxon>
        <taxon>Haloarculaceae</taxon>
        <taxon>Halorientalis</taxon>
    </lineage>
</organism>
<dbReference type="EMBL" id="RDFA01000008">
    <property type="protein sequence ID" value="RXK46669.1"/>
    <property type="molecule type" value="Genomic_DNA"/>
</dbReference>
<feature type="transmembrane region" description="Helical" evidence="1">
    <location>
        <begin position="47"/>
        <end position="64"/>
    </location>
</feature>
<sequence length="139" mass="15078">MSEHSPSSDFFTSIEFIAGLNFVLMGFVMFFFFGPFGNATLELAKKALGLAVVFGGVGVIWYSYQTDNYRTVDDVDEEASDSGSVLSRINSGAVSAYGFMLLVAFIPVLVPSDVPLSAPTYVYPVVGFVGMALVYLIRR</sequence>
<keyword evidence="3" id="KW-1185">Reference proteome</keyword>
<keyword evidence="1" id="KW-0472">Membrane</keyword>
<comment type="caution">
    <text evidence="2">The sequence shown here is derived from an EMBL/GenBank/DDBJ whole genome shotgun (WGS) entry which is preliminary data.</text>
</comment>
<proteinExistence type="predicted"/>
<name>A0A498KR11_9EURY</name>
<feature type="transmembrane region" description="Helical" evidence="1">
    <location>
        <begin position="85"/>
        <end position="109"/>
    </location>
</feature>
<gene>
    <name evidence="2" type="ORF">EAF64_18515</name>
</gene>
<dbReference type="RefSeq" id="WP_129070466.1">
    <property type="nucleotide sequence ID" value="NZ_RDFA01000008.1"/>
</dbReference>
<feature type="transmembrane region" description="Helical" evidence="1">
    <location>
        <begin position="12"/>
        <end position="35"/>
    </location>
</feature>
<keyword evidence="1" id="KW-0812">Transmembrane</keyword>
<dbReference type="Proteomes" id="UP000289691">
    <property type="component" value="Unassembled WGS sequence"/>
</dbReference>